<dbReference type="RefSeq" id="WP_197333129.1">
    <property type="nucleotide sequence ID" value="NZ_CP115944.1"/>
</dbReference>
<evidence type="ECO:0000313" key="2">
    <source>
        <dbReference type="EMBL" id="CCA85795.1"/>
    </source>
</evidence>
<proteinExistence type="predicted"/>
<reference evidence="2" key="2">
    <citation type="submission" date="2011-04" db="EMBL/GenBank/DDBJ databases">
        <authorList>
            <person name="Genoscope - CEA"/>
        </authorList>
    </citation>
    <scope>NUCLEOTIDE SEQUENCE</scope>
    <source>
        <strain evidence="2">R24</strain>
    </source>
</reference>
<feature type="region of interest" description="Disordered" evidence="1">
    <location>
        <begin position="1"/>
        <end position="31"/>
    </location>
</feature>
<organism evidence="2">
    <name type="scientific">Ralstonia syzygii R24</name>
    <dbReference type="NCBI Taxonomy" id="907261"/>
    <lineage>
        <taxon>Bacteria</taxon>
        <taxon>Pseudomonadati</taxon>
        <taxon>Pseudomonadota</taxon>
        <taxon>Betaproteobacteria</taxon>
        <taxon>Burkholderiales</taxon>
        <taxon>Burkholderiaceae</taxon>
        <taxon>Ralstonia</taxon>
        <taxon>Ralstonia solanacearum species complex</taxon>
    </lineage>
</organism>
<dbReference type="AlphaFoldDB" id="G3A2X4"/>
<dbReference type="EMBL" id="FR854087">
    <property type="protein sequence ID" value="CCA85795.1"/>
    <property type="molecule type" value="Genomic_DNA"/>
</dbReference>
<evidence type="ECO:0000256" key="1">
    <source>
        <dbReference type="SAM" id="MobiDB-lite"/>
    </source>
</evidence>
<gene>
    <name evidence="2" type="ORF">RALSY_20407</name>
</gene>
<accession>G3A2X4</accession>
<protein>
    <recommendedName>
        <fullName evidence="3">Type III effector protein</fullName>
    </recommendedName>
</protein>
<evidence type="ECO:0008006" key="3">
    <source>
        <dbReference type="Google" id="ProtNLM"/>
    </source>
</evidence>
<reference evidence="2" key="1">
    <citation type="journal article" date="2011" name="PLoS ONE">
        <title>Ralstonia syzygii, the Blood Disease Bacterium and some Asian R. solanacearum strains form a single genomic species despite divergent lifestyles.</title>
        <authorList>
            <person name="Remenant B."/>
            <person name="de Cambiaire J.C."/>
            <person name="Cellier G."/>
            <person name="Jacobs J.M."/>
            <person name="Mangenot S."/>
            <person name="Barbe V."/>
            <person name="Lajus A."/>
            <person name="Vallenet D."/>
            <person name="Medigue C."/>
            <person name="Fegan M."/>
            <person name="Allen C."/>
            <person name="Prior P."/>
        </authorList>
    </citation>
    <scope>NUCLEOTIDE SEQUENCE</scope>
    <source>
        <strain evidence="2">R24</strain>
    </source>
</reference>
<name>G3A2X4_9RALS</name>
<sequence>MDFAMGSPAPSDHYAEGRSARQASGHLSHLSDLSRSRNRLAVSEAQAAVTDVLNFVRDTYYRHNLKSGNKVYGNGGPKEVARQERATLEVERMRLQYEPLAAAMQGKAHQCQELALLAMHHLQERGLPAQILELGGDDETVTHDVAIIGPASNPLPADMKEWHPNVYVCDPWSNIACRARDYPDQFTRKMEKWEGAGKLVGFQAKGFVLPTDSDWLRDVLHGQKRV</sequence>